<protein>
    <submittedName>
        <fullName evidence="3">DUF4097 domain-containing protein</fullName>
    </submittedName>
</protein>
<feature type="chain" id="PRO_5038890753" evidence="1">
    <location>
        <begin position="28"/>
        <end position="253"/>
    </location>
</feature>
<keyword evidence="1" id="KW-0732">Signal</keyword>
<accession>A0A9D2JN31</accession>
<dbReference type="EMBL" id="DXBJ01000056">
    <property type="protein sequence ID" value="HIZ58484.1"/>
    <property type="molecule type" value="Genomic_DNA"/>
</dbReference>
<sequence>MTKFAKRFLSAAAAACLLCGCILPASAAEAEEEPRVLQYETAQPVSSVVVDTEYADVVIQPGQTDRITVESAADAKGEYSYDCSVTEGVLTVNVEGIKGEEFRDYIQIGPFRFLNQYGSILRNTITVTLPNKMYDSVRTNTSWGDLRMGNIQSQTAEMACDWGDIILTGTQPQFLDLQAEWGDIIFDQAAVTQCEGTTKYGDVTGTIAGSQSSYSTSTAVEYGDSNLRAQIGDGVHALAFNTKYGDIDVDFTA</sequence>
<dbReference type="PROSITE" id="PS51257">
    <property type="entry name" value="PROKAR_LIPOPROTEIN"/>
    <property type="match status" value="1"/>
</dbReference>
<name>A0A9D2JN31_9FIRM</name>
<dbReference type="Pfam" id="PF13349">
    <property type="entry name" value="DUF4097"/>
    <property type="match status" value="1"/>
</dbReference>
<dbReference type="AlphaFoldDB" id="A0A9D2JN31"/>
<reference evidence="3" key="1">
    <citation type="journal article" date="2021" name="PeerJ">
        <title>Extensive microbial diversity within the chicken gut microbiome revealed by metagenomics and culture.</title>
        <authorList>
            <person name="Gilroy R."/>
            <person name="Ravi A."/>
            <person name="Getino M."/>
            <person name="Pursley I."/>
            <person name="Horton D.L."/>
            <person name="Alikhan N.F."/>
            <person name="Baker D."/>
            <person name="Gharbi K."/>
            <person name="Hall N."/>
            <person name="Watson M."/>
            <person name="Adriaenssens E.M."/>
            <person name="Foster-Nyarko E."/>
            <person name="Jarju S."/>
            <person name="Secka A."/>
            <person name="Antonio M."/>
            <person name="Oren A."/>
            <person name="Chaudhuri R.R."/>
            <person name="La Ragione R."/>
            <person name="Hildebrand F."/>
            <person name="Pallen M.J."/>
        </authorList>
    </citation>
    <scope>NUCLEOTIDE SEQUENCE</scope>
    <source>
        <strain evidence="3">ChiBcec16-3735</strain>
    </source>
</reference>
<feature type="signal peptide" evidence="1">
    <location>
        <begin position="1"/>
        <end position="27"/>
    </location>
</feature>
<evidence type="ECO:0000313" key="3">
    <source>
        <dbReference type="EMBL" id="HIZ58484.1"/>
    </source>
</evidence>
<dbReference type="InterPro" id="IPR025164">
    <property type="entry name" value="Toastrack_DUF4097"/>
</dbReference>
<evidence type="ECO:0000259" key="2">
    <source>
        <dbReference type="Pfam" id="PF13349"/>
    </source>
</evidence>
<comment type="caution">
    <text evidence="3">The sequence shown here is derived from an EMBL/GenBank/DDBJ whole genome shotgun (WGS) entry which is preliminary data.</text>
</comment>
<reference evidence="3" key="2">
    <citation type="submission" date="2021-04" db="EMBL/GenBank/DDBJ databases">
        <authorList>
            <person name="Gilroy R."/>
        </authorList>
    </citation>
    <scope>NUCLEOTIDE SEQUENCE</scope>
    <source>
        <strain evidence="3">ChiBcec16-3735</strain>
    </source>
</reference>
<dbReference type="Proteomes" id="UP000824065">
    <property type="component" value="Unassembled WGS sequence"/>
</dbReference>
<gene>
    <name evidence="3" type="ORF">H9725_07895</name>
</gene>
<evidence type="ECO:0000313" key="4">
    <source>
        <dbReference type="Proteomes" id="UP000824065"/>
    </source>
</evidence>
<evidence type="ECO:0000256" key="1">
    <source>
        <dbReference type="SAM" id="SignalP"/>
    </source>
</evidence>
<organism evidence="3 4">
    <name type="scientific">Candidatus Faecalibacterium gallistercoris</name>
    <dbReference type="NCBI Taxonomy" id="2838579"/>
    <lineage>
        <taxon>Bacteria</taxon>
        <taxon>Bacillati</taxon>
        <taxon>Bacillota</taxon>
        <taxon>Clostridia</taxon>
        <taxon>Eubacteriales</taxon>
        <taxon>Oscillospiraceae</taxon>
        <taxon>Faecalibacterium</taxon>
    </lineage>
</organism>
<feature type="domain" description="DUF4097" evidence="2">
    <location>
        <begin position="46"/>
        <end position="251"/>
    </location>
</feature>
<proteinExistence type="predicted"/>